<sequence>MAPILSANLLHFLTALSSISIPVTLTATVIEDLNNLHPPPDFNSTITKNCQTNPSLRYCNNNAAPFDNLLEIFKSTIVASHLCNISHNPNCIESFPKIDLHSHPRLAPLYLSFTFFWKYCPLTISSIDLSNNSIKGSFPTEIFYCSQIKALDLSHNIISGDAPVHNLSLLENLTLLNLSYNHFSECRISDMGFFNRFNSSSFIHSGLLPNHKGVFKIKALIMLIGFPFLVIATAVFLAWLCFSSFFRSEYEFTPSILNAATDGFSGRHLVGKGAYRGVLRNGTEVRIYICWGKFSRETRKRFVEKSRILVRLRHKNIVPVLGWCDSRRFRANVSEWADGENVEAWVVNSVPEWDLRVKVILGIAAGICYLHEEWPQVNYSLKTRNIVLSEDGEPLMTRFKIDDHHHSSTKKMYKFGMFVLEMVTNRRAKEEFGNETSFVEWVKMQFPENMESVIDKRMKRDIEIVSEAADVIEFGLMCTDLSNENRQPGWDKIGDLLSNVSCSAAPDYRRTMAHRGHKHVHHRGF</sequence>
<evidence type="ECO:0000256" key="2">
    <source>
        <dbReference type="ARBA" id="ARBA00022614"/>
    </source>
</evidence>
<evidence type="ECO:0000256" key="6">
    <source>
        <dbReference type="ARBA" id="ARBA00023136"/>
    </source>
</evidence>
<name>A0ABD3EK05_9LAMI</name>
<gene>
    <name evidence="10" type="ORF">CASFOL_001590</name>
</gene>
<dbReference type="SUPFAM" id="SSF52058">
    <property type="entry name" value="L domain-like"/>
    <property type="match status" value="1"/>
</dbReference>
<reference evidence="11" key="1">
    <citation type="journal article" date="2024" name="IScience">
        <title>Strigolactones Initiate the Formation of Haustorium-like Structures in Castilleja.</title>
        <authorList>
            <person name="Buerger M."/>
            <person name="Peterson D."/>
            <person name="Chory J."/>
        </authorList>
    </citation>
    <scope>NUCLEOTIDE SEQUENCE [LARGE SCALE GENOMIC DNA]</scope>
</reference>
<feature type="chain" id="PRO_5044812516" description="Protein kinase domain-containing protein" evidence="8">
    <location>
        <begin position="27"/>
        <end position="525"/>
    </location>
</feature>
<dbReference type="InterPro" id="IPR011009">
    <property type="entry name" value="Kinase-like_dom_sf"/>
</dbReference>
<dbReference type="InterPro" id="IPR032675">
    <property type="entry name" value="LRR_dom_sf"/>
</dbReference>
<keyword evidence="2" id="KW-0433">Leucine-rich repeat</keyword>
<comment type="subcellular location">
    <subcellularLocation>
        <location evidence="1">Membrane</location>
    </subcellularLocation>
</comment>
<feature type="transmembrane region" description="Helical" evidence="7">
    <location>
        <begin position="219"/>
        <end position="242"/>
    </location>
</feature>
<dbReference type="InterPro" id="IPR000719">
    <property type="entry name" value="Prot_kinase_dom"/>
</dbReference>
<dbReference type="GO" id="GO:0016020">
    <property type="term" value="C:membrane"/>
    <property type="evidence" value="ECO:0007669"/>
    <property type="project" value="UniProtKB-SubCell"/>
</dbReference>
<keyword evidence="4" id="KW-0677">Repeat</keyword>
<evidence type="ECO:0000256" key="4">
    <source>
        <dbReference type="ARBA" id="ARBA00022737"/>
    </source>
</evidence>
<dbReference type="PROSITE" id="PS50011">
    <property type="entry name" value="PROTEIN_KINASE_DOM"/>
    <property type="match status" value="1"/>
</dbReference>
<protein>
    <recommendedName>
        <fullName evidence="9">Protein kinase domain-containing protein</fullName>
    </recommendedName>
</protein>
<evidence type="ECO:0000256" key="5">
    <source>
        <dbReference type="ARBA" id="ARBA00022989"/>
    </source>
</evidence>
<dbReference type="InterPro" id="IPR051564">
    <property type="entry name" value="LRR_receptor-like_kinase"/>
</dbReference>
<evidence type="ECO:0000256" key="3">
    <source>
        <dbReference type="ARBA" id="ARBA00022692"/>
    </source>
</evidence>
<organism evidence="10 11">
    <name type="scientific">Castilleja foliolosa</name>
    <dbReference type="NCBI Taxonomy" id="1961234"/>
    <lineage>
        <taxon>Eukaryota</taxon>
        <taxon>Viridiplantae</taxon>
        <taxon>Streptophyta</taxon>
        <taxon>Embryophyta</taxon>
        <taxon>Tracheophyta</taxon>
        <taxon>Spermatophyta</taxon>
        <taxon>Magnoliopsida</taxon>
        <taxon>eudicotyledons</taxon>
        <taxon>Gunneridae</taxon>
        <taxon>Pentapetalae</taxon>
        <taxon>asterids</taxon>
        <taxon>lamiids</taxon>
        <taxon>Lamiales</taxon>
        <taxon>Orobanchaceae</taxon>
        <taxon>Pedicularideae</taxon>
        <taxon>Castillejinae</taxon>
        <taxon>Castilleja</taxon>
    </lineage>
</organism>
<feature type="signal peptide" evidence="8">
    <location>
        <begin position="1"/>
        <end position="26"/>
    </location>
</feature>
<keyword evidence="8" id="KW-0732">Signal</keyword>
<dbReference type="PANTHER" id="PTHR48055">
    <property type="entry name" value="LEUCINE-RICH REPEAT RECEPTOR PROTEIN KINASE EMS1"/>
    <property type="match status" value="1"/>
</dbReference>
<evidence type="ECO:0000256" key="8">
    <source>
        <dbReference type="SAM" id="SignalP"/>
    </source>
</evidence>
<keyword evidence="5 7" id="KW-1133">Transmembrane helix</keyword>
<dbReference type="Gene3D" id="3.30.200.20">
    <property type="entry name" value="Phosphorylase Kinase, domain 1"/>
    <property type="match status" value="1"/>
</dbReference>
<dbReference type="InterPro" id="IPR001611">
    <property type="entry name" value="Leu-rich_rpt"/>
</dbReference>
<evidence type="ECO:0000313" key="10">
    <source>
        <dbReference type="EMBL" id="KAL3654605.1"/>
    </source>
</evidence>
<dbReference type="Gene3D" id="3.80.10.10">
    <property type="entry name" value="Ribonuclease Inhibitor"/>
    <property type="match status" value="1"/>
</dbReference>
<dbReference type="PANTHER" id="PTHR48055:SF46">
    <property type="entry name" value="LEUCINE-RICH REPEAT SERINE_THREONINE-PROTEIN KINASE 1"/>
    <property type="match status" value="1"/>
</dbReference>
<dbReference type="SUPFAM" id="SSF56112">
    <property type="entry name" value="Protein kinase-like (PK-like)"/>
    <property type="match status" value="1"/>
</dbReference>
<dbReference type="AlphaFoldDB" id="A0ABD3EK05"/>
<dbReference type="Proteomes" id="UP001632038">
    <property type="component" value="Unassembled WGS sequence"/>
</dbReference>
<evidence type="ECO:0000313" key="11">
    <source>
        <dbReference type="Proteomes" id="UP001632038"/>
    </source>
</evidence>
<keyword evidence="3 7" id="KW-0812">Transmembrane</keyword>
<dbReference type="Pfam" id="PF07714">
    <property type="entry name" value="PK_Tyr_Ser-Thr"/>
    <property type="match status" value="1"/>
</dbReference>
<dbReference type="EMBL" id="JAVIJP010000004">
    <property type="protein sequence ID" value="KAL3654605.1"/>
    <property type="molecule type" value="Genomic_DNA"/>
</dbReference>
<keyword evidence="11" id="KW-1185">Reference proteome</keyword>
<comment type="caution">
    <text evidence="10">The sequence shown here is derived from an EMBL/GenBank/DDBJ whole genome shotgun (WGS) entry which is preliminary data.</text>
</comment>
<accession>A0ABD3EK05</accession>
<keyword evidence="6 7" id="KW-0472">Membrane</keyword>
<evidence type="ECO:0000256" key="7">
    <source>
        <dbReference type="SAM" id="Phobius"/>
    </source>
</evidence>
<feature type="domain" description="Protein kinase" evidence="9">
    <location>
        <begin position="264"/>
        <end position="525"/>
    </location>
</feature>
<evidence type="ECO:0000256" key="1">
    <source>
        <dbReference type="ARBA" id="ARBA00004370"/>
    </source>
</evidence>
<dbReference type="InterPro" id="IPR001245">
    <property type="entry name" value="Ser-Thr/Tyr_kinase_cat_dom"/>
</dbReference>
<evidence type="ECO:0000259" key="9">
    <source>
        <dbReference type="PROSITE" id="PS50011"/>
    </source>
</evidence>
<proteinExistence type="predicted"/>
<dbReference type="Pfam" id="PF00560">
    <property type="entry name" value="LRR_1"/>
    <property type="match status" value="1"/>
</dbReference>
<dbReference type="Gene3D" id="1.10.510.10">
    <property type="entry name" value="Transferase(Phosphotransferase) domain 1"/>
    <property type="match status" value="1"/>
</dbReference>